<dbReference type="InterPro" id="IPR005162">
    <property type="entry name" value="Retrotrans_gag_dom"/>
</dbReference>
<gene>
    <name evidence="3" type="ORF">GTA08_BOTSDO12248</name>
</gene>
<organism evidence="3 4">
    <name type="scientific">Botryosphaeria dothidea</name>
    <dbReference type="NCBI Taxonomy" id="55169"/>
    <lineage>
        <taxon>Eukaryota</taxon>
        <taxon>Fungi</taxon>
        <taxon>Dikarya</taxon>
        <taxon>Ascomycota</taxon>
        <taxon>Pezizomycotina</taxon>
        <taxon>Dothideomycetes</taxon>
        <taxon>Dothideomycetes incertae sedis</taxon>
        <taxon>Botryosphaeriales</taxon>
        <taxon>Botryosphaeriaceae</taxon>
        <taxon>Botryosphaeria</taxon>
    </lineage>
</organism>
<dbReference type="AlphaFoldDB" id="A0A8H4J423"/>
<sequence length="401" mass="44362">MGNDPPPDPWETLFQILDQVPVPVNARPTFPEDIPVSLRVTLSQAYARGRQSCLRSDIDSPVIPENATNAQVACIFHYYGFGQDEAFARLQLLAPNLPANTPATTSTVSSLETPTPRPRIPKVSDLEPFKGERTRFQNFATQLQLKFASDPSAFTTDTAKITYAGSYLRDAAYTWFAPYVSASNGSVEFDNYESFYQALKAAFDDPDAYATAERSLLALKQDKSCSAYYSRFLSLITTLGWKENAVKIHYFRLGLKENLKDLLVGRSMPIEFGKFAETCIALDNQLYARTIEKKMPVTRIPTSTPLFTPTAPQPSSPTPTSIPQGEPMELDATARKAYRKANNLCAYCGDPNHWVKECPKAKAKGLKLNTTSHTPTLPTTPNQPITPPTALVLYVSKNVEG</sequence>
<keyword evidence="4" id="KW-1185">Reference proteome</keyword>
<accession>A0A8H4J423</accession>
<dbReference type="InterPro" id="IPR036875">
    <property type="entry name" value="Znf_CCHC_sf"/>
</dbReference>
<dbReference type="PANTHER" id="PTHR15503:SF22">
    <property type="entry name" value="TRANSPOSON TY3-I GAG POLYPROTEIN"/>
    <property type="match status" value="1"/>
</dbReference>
<dbReference type="SUPFAM" id="SSF57756">
    <property type="entry name" value="Retrovirus zinc finger-like domains"/>
    <property type="match status" value="1"/>
</dbReference>
<dbReference type="Pfam" id="PF03732">
    <property type="entry name" value="Retrotrans_gag"/>
    <property type="match status" value="1"/>
</dbReference>
<dbReference type="Pfam" id="PF00098">
    <property type="entry name" value="zf-CCHC"/>
    <property type="match status" value="1"/>
</dbReference>
<name>A0A8H4J423_9PEZI</name>
<dbReference type="SMART" id="SM00343">
    <property type="entry name" value="ZnF_C2HC"/>
    <property type="match status" value="1"/>
</dbReference>
<reference evidence="3" key="1">
    <citation type="submission" date="2020-04" db="EMBL/GenBank/DDBJ databases">
        <title>Genome Assembly and Annotation of Botryosphaeria dothidea sdau 11-99, a Latent Pathogen of Apple Fruit Ring Rot in China.</title>
        <authorList>
            <person name="Yu C."/>
            <person name="Diao Y."/>
            <person name="Lu Q."/>
            <person name="Zhao J."/>
            <person name="Cui S."/>
            <person name="Peng C."/>
            <person name="He B."/>
            <person name="Liu H."/>
        </authorList>
    </citation>
    <scope>NUCLEOTIDE SEQUENCE [LARGE SCALE GENOMIC DNA]</scope>
    <source>
        <strain evidence="3">Sdau11-99</strain>
    </source>
</reference>
<dbReference type="Proteomes" id="UP000572817">
    <property type="component" value="Unassembled WGS sequence"/>
</dbReference>
<protein>
    <recommendedName>
        <fullName evidence="2">CCHC-type domain-containing protein</fullName>
    </recommendedName>
</protein>
<dbReference type="GO" id="GO:0003676">
    <property type="term" value="F:nucleic acid binding"/>
    <property type="evidence" value="ECO:0007669"/>
    <property type="project" value="InterPro"/>
</dbReference>
<evidence type="ECO:0000313" key="3">
    <source>
        <dbReference type="EMBL" id="KAF4312376.1"/>
    </source>
</evidence>
<dbReference type="InterPro" id="IPR032567">
    <property type="entry name" value="RTL1-rel"/>
</dbReference>
<evidence type="ECO:0000313" key="4">
    <source>
        <dbReference type="Proteomes" id="UP000572817"/>
    </source>
</evidence>
<feature type="region of interest" description="Disordered" evidence="1">
    <location>
        <begin position="103"/>
        <end position="125"/>
    </location>
</feature>
<dbReference type="EMBL" id="WWBZ02000007">
    <property type="protein sequence ID" value="KAF4312376.1"/>
    <property type="molecule type" value="Genomic_DNA"/>
</dbReference>
<feature type="compositionally biased region" description="Polar residues" evidence="1">
    <location>
        <begin position="103"/>
        <end position="113"/>
    </location>
</feature>
<feature type="region of interest" description="Disordered" evidence="1">
    <location>
        <begin position="303"/>
        <end position="326"/>
    </location>
</feature>
<dbReference type="InterPro" id="IPR001878">
    <property type="entry name" value="Znf_CCHC"/>
</dbReference>
<feature type="domain" description="CCHC-type" evidence="2">
    <location>
        <begin position="344"/>
        <end position="360"/>
    </location>
</feature>
<dbReference type="OrthoDB" id="5088132at2759"/>
<dbReference type="PANTHER" id="PTHR15503">
    <property type="entry name" value="LDOC1 RELATED"/>
    <property type="match status" value="1"/>
</dbReference>
<evidence type="ECO:0000256" key="1">
    <source>
        <dbReference type="SAM" id="MobiDB-lite"/>
    </source>
</evidence>
<proteinExistence type="predicted"/>
<dbReference type="Gene3D" id="4.10.60.10">
    <property type="entry name" value="Zinc finger, CCHC-type"/>
    <property type="match status" value="1"/>
</dbReference>
<evidence type="ECO:0000259" key="2">
    <source>
        <dbReference type="SMART" id="SM00343"/>
    </source>
</evidence>
<dbReference type="GO" id="GO:0008270">
    <property type="term" value="F:zinc ion binding"/>
    <property type="evidence" value="ECO:0007669"/>
    <property type="project" value="InterPro"/>
</dbReference>
<comment type="caution">
    <text evidence="3">The sequence shown here is derived from an EMBL/GenBank/DDBJ whole genome shotgun (WGS) entry which is preliminary data.</text>
</comment>